<proteinExistence type="predicted"/>
<reference evidence="2" key="1">
    <citation type="journal article" date="2020" name="Nature">
        <title>Giant virus diversity and host interactions through global metagenomics.</title>
        <authorList>
            <person name="Schulz F."/>
            <person name="Roux S."/>
            <person name="Paez-Espino D."/>
            <person name="Jungbluth S."/>
            <person name="Walsh D.A."/>
            <person name="Denef V.J."/>
            <person name="McMahon K.D."/>
            <person name="Konstantinidis K.T."/>
            <person name="Eloe-Fadrosh E.A."/>
            <person name="Kyrpides N.C."/>
            <person name="Woyke T."/>
        </authorList>
    </citation>
    <scope>NUCLEOTIDE SEQUENCE</scope>
    <source>
        <strain evidence="2">GVMAG-M-3300009163-63</strain>
    </source>
</reference>
<sequence length="34" mass="3864">MEKSGKIGKSPEKPRKIGKMHQKNRSCIRQIGLV</sequence>
<evidence type="ECO:0000256" key="1">
    <source>
        <dbReference type="SAM" id="MobiDB-lite"/>
    </source>
</evidence>
<feature type="region of interest" description="Disordered" evidence="1">
    <location>
        <begin position="1"/>
        <end position="34"/>
    </location>
</feature>
<organism evidence="2">
    <name type="scientific">viral metagenome</name>
    <dbReference type="NCBI Taxonomy" id="1070528"/>
    <lineage>
        <taxon>unclassified sequences</taxon>
        <taxon>metagenomes</taxon>
        <taxon>organismal metagenomes</taxon>
    </lineage>
</organism>
<name>A0A6C0F056_9ZZZZ</name>
<evidence type="ECO:0000313" key="2">
    <source>
        <dbReference type="EMBL" id="QHT34331.1"/>
    </source>
</evidence>
<feature type="compositionally biased region" description="Basic residues" evidence="1">
    <location>
        <begin position="16"/>
        <end position="26"/>
    </location>
</feature>
<dbReference type="AlphaFoldDB" id="A0A6C0F056"/>
<feature type="compositionally biased region" description="Basic and acidic residues" evidence="1">
    <location>
        <begin position="1"/>
        <end position="15"/>
    </location>
</feature>
<protein>
    <submittedName>
        <fullName evidence="2">Uncharacterized protein</fullName>
    </submittedName>
</protein>
<accession>A0A6C0F056</accession>
<dbReference type="EMBL" id="MN738998">
    <property type="protein sequence ID" value="QHT34331.1"/>
    <property type="molecule type" value="Genomic_DNA"/>
</dbReference>